<gene>
    <name evidence="6" type="ORF">Acr_28g0000930</name>
</gene>
<keyword evidence="2" id="KW-1015">Disulfide bond</keyword>
<dbReference type="OrthoDB" id="841681at2759"/>
<dbReference type="EMBL" id="BJWL01000028">
    <property type="protein sequence ID" value="GFZ19388.1"/>
    <property type="molecule type" value="Genomic_DNA"/>
</dbReference>
<accession>A0A7J0H8N7</accession>
<feature type="signal peptide" evidence="4">
    <location>
        <begin position="1"/>
        <end position="16"/>
    </location>
</feature>
<evidence type="ECO:0000256" key="2">
    <source>
        <dbReference type="ARBA" id="ARBA00023157"/>
    </source>
</evidence>
<evidence type="ECO:0000256" key="3">
    <source>
        <dbReference type="ARBA" id="ARBA00038471"/>
    </source>
</evidence>
<dbReference type="Proteomes" id="UP000585474">
    <property type="component" value="Unassembled WGS sequence"/>
</dbReference>
<dbReference type="InterPro" id="IPR006501">
    <property type="entry name" value="Pectinesterase_inhib_dom"/>
</dbReference>
<keyword evidence="1 4" id="KW-0732">Signal</keyword>
<dbReference type="NCBIfam" id="TIGR01614">
    <property type="entry name" value="PME_inhib"/>
    <property type="match status" value="1"/>
</dbReference>
<organism evidence="6 7">
    <name type="scientific">Actinidia rufa</name>
    <dbReference type="NCBI Taxonomy" id="165716"/>
    <lineage>
        <taxon>Eukaryota</taxon>
        <taxon>Viridiplantae</taxon>
        <taxon>Streptophyta</taxon>
        <taxon>Embryophyta</taxon>
        <taxon>Tracheophyta</taxon>
        <taxon>Spermatophyta</taxon>
        <taxon>Magnoliopsida</taxon>
        <taxon>eudicotyledons</taxon>
        <taxon>Gunneridae</taxon>
        <taxon>Pentapetalae</taxon>
        <taxon>asterids</taxon>
        <taxon>Ericales</taxon>
        <taxon>Actinidiaceae</taxon>
        <taxon>Actinidia</taxon>
    </lineage>
</organism>
<sequence>MSPVSGLFFLLPLTSPSLPPATNQTNATSLISKACSRSPRKDFYLSLLNSDPNNKNTNLKGLTFIALKATTKNATAASVRIKALLSDTLNTGPAMDDGLRSCDQVYGDLVDQIEDSIDSMVSGTYKYAIT</sequence>
<comment type="caution">
    <text evidence="6">The sequence shown here is derived from an EMBL/GenBank/DDBJ whole genome shotgun (WGS) entry which is preliminary data.</text>
</comment>
<dbReference type="InterPro" id="IPR052421">
    <property type="entry name" value="PCW_Enzyme_Inhibitor"/>
</dbReference>
<dbReference type="PANTHER" id="PTHR36710">
    <property type="entry name" value="PECTINESTERASE INHIBITOR-LIKE"/>
    <property type="match status" value="1"/>
</dbReference>
<evidence type="ECO:0000256" key="1">
    <source>
        <dbReference type="ARBA" id="ARBA00022729"/>
    </source>
</evidence>
<dbReference type="Gene3D" id="1.20.140.40">
    <property type="entry name" value="Invertase/pectin methylesterase inhibitor family protein"/>
    <property type="match status" value="1"/>
</dbReference>
<evidence type="ECO:0000313" key="7">
    <source>
        <dbReference type="Proteomes" id="UP000585474"/>
    </source>
</evidence>
<dbReference type="PANTHER" id="PTHR36710:SF18">
    <property type="entry name" value="PECTINESTERASE INHIBITOR 5-RELATED"/>
    <property type="match status" value="1"/>
</dbReference>
<comment type="similarity">
    <text evidence="3">Belongs to the PMEI family.</text>
</comment>
<dbReference type="InterPro" id="IPR035513">
    <property type="entry name" value="Invertase/methylesterase_inhib"/>
</dbReference>
<keyword evidence="7" id="KW-1185">Reference proteome</keyword>
<dbReference type="GO" id="GO:0004857">
    <property type="term" value="F:enzyme inhibitor activity"/>
    <property type="evidence" value="ECO:0007669"/>
    <property type="project" value="InterPro"/>
</dbReference>
<evidence type="ECO:0000313" key="6">
    <source>
        <dbReference type="EMBL" id="GFZ19388.1"/>
    </source>
</evidence>
<evidence type="ECO:0000256" key="4">
    <source>
        <dbReference type="SAM" id="SignalP"/>
    </source>
</evidence>
<dbReference type="Pfam" id="PF04043">
    <property type="entry name" value="PMEI"/>
    <property type="match status" value="1"/>
</dbReference>
<dbReference type="SUPFAM" id="SSF101148">
    <property type="entry name" value="Plant invertase/pectin methylesterase inhibitor"/>
    <property type="match status" value="1"/>
</dbReference>
<reference evidence="6 7" key="1">
    <citation type="submission" date="2019-07" db="EMBL/GenBank/DDBJ databases">
        <title>De Novo Assembly of kiwifruit Actinidia rufa.</title>
        <authorList>
            <person name="Sugita-Konishi S."/>
            <person name="Sato K."/>
            <person name="Mori E."/>
            <person name="Abe Y."/>
            <person name="Kisaki G."/>
            <person name="Hamano K."/>
            <person name="Suezawa K."/>
            <person name="Otani M."/>
            <person name="Fukuda T."/>
            <person name="Manabe T."/>
            <person name="Gomi K."/>
            <person name="Tabuchi M."/>
            <person name="Akimitsu K."/>
            <person name="Kataoka I."/>
        </authorList>
    </citation>
    <scope>NUCLEOTIDE SEQUENCE [LARGE SCALE GENOMIC DNA]</scope>
    <source>
        <strain evidence="7">cv. Fuchu</strain>
    </source>
</reference>
<protein>
    <recommendedName>
        <fullName evidence="5">Pectinesterase inhibitor domain-containing protein</fullName>
    </recommendedName>
</protein>
<evidence type="ECO:0000259" key="5">
    <source>
        <dbReference type="Pfam" id="PF04043"/>
    </source>
</evidence>
<dbReference type="AlphaFoldDB" id="A0A7J0H8N7"/>
<feature type="domain" description="Pectinesterase inhibitor" evidence="5">
    <location>
        <begin position="29"/>
        <end position="123"/>
    </location>
</feature>
<feature type="chain" id="PRO_5029662057" description="Pectinesterase inhibitor domain-containing protein" evidence="4">
    <location>
        <begin position="17"/>
        <end position="130"/>
    </location>
</feature>
<name>A0A7J0H8N7_9ERIC</name>
<proteinExistence type="inferred from homology"/>